<protein>
    <submittedName>
        <fullName evidence="6">Arylsulfatase A family protein</fullName>
    </submittedName>
</protein>
<dbReference type="GO" id="GO:0004065">
    <property type="term" value="F:arylsulfatase activity"/>
    <property type="evidence" value="ECO:0007669"/>
    <property type="project" value="TreeGrafter"/>
</dbReference>
<evidence type="ECO:0000256" key="3">
    <source>
        <dbReference type="ARBA" id="ARBA00022801"/>
    </source>
</evidence>
<accession>A0A916RTT0</accession>
<evidence type="ECO:0000313" key="7">
    <source>
        <dbReference type="Proteomes" id="UP000648801"/>
    </source>
</evidence>
<evidence type="ECO:0000259" key="5">
    <source>
        <dbReference type="Pfam" id="PF00884"/>
    </source>
</evidence>
<dbReference type="Gene3D" id="3.40.720.10">
    <property type="entry name" value="Alkaline Phosphatase, subunit A"/>
    <property type="match status" value="1"/>
</dbReference>
<evidence type="ECO:0000256" key="1">
    <source>
        <dbReference type="ARBA" id="ARBA00008779"/>
    </source>
</evidence>
<dbReference type="SUPFAM" id="SSF53649">
    <property type="entry name" value="Alkaline phosphatase-like"/>
    <property type="match status" value="1"/>
</dbReference>
<dbReference type="Proteomes" id="UP000648801">
    <property type="component" value="Unassembled WGS sequence"/>
</dbReference>
<dbReference type="InterPro" id="IPR050738">
    <property type="entry name" value="Sulfatase"/>
</dbReference>
<keyword evidence="7" id="KW-1185">Reference proteome</keyword>
<proteinExistence type="inferred from homology"/>
<reference evidence="6" key="2">
    <citation type="submission" date="2020-09" db="EMBL/GenBank/DDBJ databases">
        <authorList>
            <person name="Sun Q."/>
            <person name="Zhou Y."/>
        </authorList>
    </citation>
    <scope>NUCLEOTIDE SEQUENCE</scope>
    <source>
        <strain evidence="6">CGMCC 1.15447</strain>
    </source>
</reference>
<evidence type="ECO:0000313" key="6">
    <source>
        <dbReference type="EMBL" id="GGA67170.1"/>
    </source>
</evidence>
<keyword evidence="3" id="KW-0378">Hydrolase</keyword>
<organism evidence="6 7">
    <name type="scientific">Edaphobacter acidisoli</name>
    <dbReference type="NCBI Taxonomy" id="2040573"/>
    <lineage>
        <taxon>Bacteria</taxon>
        <taxon>Pseudomonadati</taxon>
        <taxon>Acidobacteriota</taxon>
        <taxon>Terriglobia</taxon>
        <taxon>Terriglobales</taxon>
        <taxon>Acidobacteriaceae</taxon>
        <taxon>Edaphobacter</taxon>
    </lineage>
</organism>
<comment type="caution">
    <text evidence="6">The sequence shown here is derived from an EMBL/GenBank/DDBJ whole genome shotgun (WGS) entry which is preliminary data.</text>
</comment>
<dbReference type="PANTHER" id="PTHR42693:SF53">
    <property type="entry name" value="ENDO-4-O-SULFATASE"/>
    <property type="match status" value="1"/>
</dbReference>
<keyword evidence="2" id="KW-0479">Metal-binding</keyword>
<feature type="domain" description="Sulfatase N-terminal" evidence="5">
    <location>
        <begin position="25"/>
        <end position="277"/>
    </location>
</feature>
<reference evidence="6" key="1">
    <citation type="journal article" date="2014" name="Int. J. Syst. Evol. Microbiol.">
        <title>Complete genome sequence of Corynebacterium casei LMG S-19264T (=DSM 44701T), isolated from a smear-ripened cheese.</title>
        <authorList>
            <consortium name="US DOE Joint Genome Institute (JGI-PGF)"/>
            <person name="Walter F."/>
            <person name="Albersmeier A."/>
            <person name="Kalinowski J."/>
            <person name="Ruckert C."/>
        </authorList>
    </citation>
    <scope>NUCLEOTIDE SEQUENCE</scope>
    <source>
        <strain evidence="6">CGMCC 1.15447</strain>
    </source>
</reference>
<dbReference type="Pfam" id="PF00884">
    <property type="entry name" value="Sulfatase"/>
    <property type="match status" value="1"/>
</dbReference>
<dbReference type="InterPro" id="IPR017850">
    <property type="entry name" value="Alkaline_phosphatase_core_sf"/>
</dbReference>
<keyword evidence="4" id="KW-0106">Calcium</keyword>
<dbReference type="GO" id="GO:0046872">
    <property type="term" value="F:metal ion binding"/>
    <property type="evidence" value="ECO:0007669"/>
    <property type="project" value="UniProtKB-KW"/>
</dbReference>
<name>A0A916RTT0_9BACT</name>
<dbReference type="PROSITE" id="PS00149">
    <property type="entry name" value="SULFATASE_2"/>
    <property type="match status" value="1"/>
</dbReference>
<sequence length="411" mass="47029">MPSQHGIHDWIEETRQAYAYPWLKGQTLISELLKSAGYHTGLVGKWHCGEERIPHPGFDTWFSFWVNQYPHAGRQNFSDNGKHITADGLQSPFFTERAIQFLKSHYDDDKMAHEPFFLVVGYTDTHSPHTLMPDDMVAEYRDATFRDIPREKFSKVHGIPLCPVYDDPEKEDRRRQEYYAAASTIDREVGRVLEALESLGQMENTIVVYTSDHGLNGGHHGMWEKGNGTIPQNFFEESIRTPCAIAWPGGGVVSGLASDIPVNHCDLFVTLLDAAGALPDEQDAHRINSPGCSYLPYLRGKSQSEWRDDVICEYGNARMIKNDGYKLILRYPYRGVNFPNELYDLKADPRETTNLYEEPRYGKVIRQMTERLNSYFSKYSIPAHNGLHLETQPMMTPDSPWLEALKLKANH</sequence>
<evidence type="ECO:0000256" key="2">
    <source>
        <dbReference type="ARBA" id="ARBA00022723"/>
    </source>
</evidence>
<dbReference type="AlphaFoldDB" id="A0A916RTT0"/>
<dbReference type="InterPro" id="IPR000917">
    <property type="entry name" value="Sulfatase_N"/>
</dbReference>
<dbReference type="InterPro" id="IPR024607">
    <property type="entry name" value="Sulfatase_CS"/>
</dbReference>
<gene>
    <name evidence="6" type="ORF">GCM10011507_18390</name>
</gene>
<dbReference type="PANTHER" id="PTHR42693">
    <property type="entry name" value="ARYLSULFATASE FAMILY MEMBER"/>
    <property type="match status" value="1"/>
</dbReference>
<comment type="similarity">
    <text evidence="1">Belongs to the sulfatase family.</text>
</comment>
<evidence type="ECO:0000256" key="4">
    <source>
        <dbReference type="ARBA" id="ARBA00022837"/>
    </source>
</evidence>
<dbReference type="EMBL" id="BMJB01000001">
    <property type="protein sequence ID" value="GGA67170.1"/>
    <property type="molecule type" value="Genomic_DNA"/>
</dbReference>